<accession>A0A7J6VUS1</accession>
<protein>
    <submittedName>
        <fullName evidence="1">Uncharacterized protein</fullName>
    </submittedName>
</protein>
<dbReference type="OrthoDB" id="1733677at2759"/>
<keyword evidence="2" id="KW-1185">Reference proteome</keyword>
<evidence type="ECO:0000313" key="1">
    <source>
        <dbReference type="EMBL" id="KAF5188447.1"/>
    </source>
</evidence>
<organism evidence="1 2">
    <name type="scientific">Thalictrum thalictroides</name>
    <name type="common">Rue-anemone</name>
    <name type="synonym">Anemone thalictroides</name>
    <dbReference type="NCBI Taxonomy" id="46969"/>
    <lineage>
        <taxon>Eukaryota</taxon>
        <taxon>Viridiplantae</taxon>
        <taxon>Streptophyta</taxon>
        <taxon>Embryophyta</taxon>
        <taxon>Tracheophyta</taxon>
        <taxon>Spermatophyta</taxon>
        <taxon>Magnoliopsida</taxon>
        <taxon>Ranunculales</taxon>
        <taxon>Ranunculaceae</taxon>
        <taxon>Thalictroideae</taxon>
        <taxon>Thalictrum</taxon>
    </lineage>
</organism>
<dbReference type="EMBL" id="JABWDY010026770">
    <property type="protein sequence ID" value="KAF5188447.1"/>
    <property type="molecule type" value="Genomic_DNA"/>
</dbReference>
<sequence>MSKQIEEARTELANIQNYLQVYPGSSEWVRKETEMQATLGDLLRIEYSILKQKAKLRWDLEGDENSSYFHKVIKERKHMNSIWGLLKEDNTVTSSGEEVNEVVENYYVKLLGTPHMERANVSELIGLDFKQVLSREEAE</sequence>
<name>A0A7J6VUS1_THATH</name>
<dbReference type="Proteomes" id="UP000554482">
    <property type="component" value="Unassembled WGS sequence"/>
</dbReference>
<reference evidence="1 2" key="1">
    <citation type="submission" date="2020-06" db="EMBL/GenBank/DDBJ databases">
        <title>Transcriptomic and genomic resources for Thalictrum thalictroides and T. hernandezii: Facilitating candidate gene discovery in an emerging model plant lineage.</title>
        <authorList>
            <person name="Arias T."/>
            <person name="Riano-Pachon D.M."/>
            <person name="Di Stilio V.S."/>
        </authorList>
    </citation>
    <scope>NUCLEOTIDE SEQUENCE [LARGE SCALE GENOMIC DNA]</scope>
    <source>
        <strain evidence="2">cv. WT478/WT964</strain>
        <tissue evidence="1">Leaves</tissue>
    </source>
</reference>
<dbReference type="AlphaFoldDB" id="A0A7J6VUS1"/>
<comment type="caution">
    <text evidence="1">The sequence shown here is derived from an EMBL/GenBank/DDBJ whole genome shotgun (WGS) entry which is preliminary data.</text>
</comment>
<feature type="non-terminal residue" evidence="1">
    <location>
        <position position="139"/>
    </location>
</feature>
<evidence type="ECO:0000313" key="2">
    <source>
        <dbReference type="Proteomes" id="UP000554482"/>
    </source>
</evidence>
<proteinExistence type="predicted"/>
<gene>
    <name evidence="1" type="ORF">FRX31_021966</name>
</gene>